<feature type="region of interest" description="Disordered" evidence="4">
    <location>
        <begin position="456"/>
        <end position="476"/>
    </location>
</feature>
<dbReference type="Gene3D" id="3.90.1410.10">
    <property type="entry name" value="set domain protein methyltransferase, domain 1"/>
    <property type="match status" value="1"/>
</dbReference>
<dbReference type="InterPro" id="IPR001214">
    <property type="entry name" value="SET_dom"/>
</dbReference>
<name>A0A0D2C4H1_9EURO</name>
<dbReference type="STRING" id="215243.A0A0D2C4H1"/>
<dbReference type="OrthoDB" id="341421at2759"/>
<dbReference type="RefSeq" id="XP_016264903.1">
    <property type="nucleotide sequence ID" value="XM_016403898.1"/>
</dbReference>
<dbReference type="Gene3D" id="3.90.1420.10">
    <property type="entry name" value="Rubisco LSMT, substrate-binding domain"/>
    <property type="match status" value="1"/>
</dbReference>
<organism evidence="6 7">
    <name type="scientific">Exophiala oligosperma</name>
    <dbReference type="NCBI Taxonomy" id="215243"/>
    <lineage>
        <taxon>Eukaryota</taxon>
        <taxon>Fungi</taxon>
        <taxon>Dikarya</taxon>
        <taxon>Ascomycota</taxon>
        <taxon>Pezizomycotina</taxon>
        <taxon>Eurotiomycetes</taxon>
        <taxon>Chaetothyriomycetidae</taxon>
        <taxon>Chaetothyriales</taxon>
        <taxon>Herpotrichiellaceae</taxon>
        <taxon>Exophiala</taxon>
    </lineage>
</organism>
<reference evidence="6 7" key="1">
    <citation type="submission" date="2015-01" db="EMBL/GenBank/DDBJ databases">
        <title>The Genome Sequence of Exophiala oligosperma CBS72588.</title>
        <authorList>
            <consortium name="The Broad Institute Genomics Platform"/>
            <person name="Cuomo C."/>
            <person name="de Hoog S."/>
            <person name="Gorbushina A."/>
            <person name="Stielow B."/>
            <person name="Teixiera M."/>
            <person name="Abouelleil A."/>
            <person name="Chapman S.B."/>
            <person name="Priest M."/>
            <person name="Young S.K."/>
            <person name="Wortman J."/>
            <person name="Nusbaum C."/>
            <person name="Birren B."/>
        </authorList>
    </citation>
    <scope>NUCLEOTIDE SEQUENCE [LARGE SCALE GENOMIC DNA]</scope>
    <source>
        <strain evidence="6 7">CBS 72588</strain>
    </source>
</reference>
<dbReference type="GO" id="GO:0005634">
    <property type="term" value="C:nucleus"/>
    <property type="evidence" value="ECO:0007669"/>
    <property type="project" value="UniProtKB-SubCell"/>
</dbReference>
<evidence type="ECO:0000259" key="5">
    <source>
        <dbReference type="PROSITE" id="PS50280"/>
    </source>
</evidence>
<dbReference type="InterPro" id="IPR015353">
    <property type="entry name" value="Rubisco_LSMT_subst-bd"/>
</dbReference>
<dbReference type="PANTHER" id="PTHR13271:SF34">
    <property type="entry name" value="N-LYSINE METHYLTRANSFERASE SETD6"/>
    <property type="match status" value="1"/>
</dbReference>
<dbReference type="AlphaFoldDB" id="A0A0D2C4H1"/>
<evidence type="ECO:0000256" key="1">
    <source>
        <dbReference type="ARBA" id="ARBA00022603"/>
    </source>
</evidence>
<dbReference type="VEuPathDB" id="FungiDB:PV06_03140"/>
<accession>A0A0D2C4H1</accession>
<evidence type="ECO:0000313" key="7">
    <source>
        <dbReference type="Proteomes" id="UP000053342"/>
    </source>
</evidence>
<dbReference type="InterPro" id="IPR050600">
    <property type="entry name" value="SETD3_SETD6_MTase"/>
</dbReference>
<protein>
    <recommendedName>
        <fullName evidence="5">SET domain-containing protein</fullName>
    </recommendedName>
</protein>
<dbReference type="Proteomes" id="UP000053342">
    <property type="component" value="Unassembled WGS sequence"/>
</dbReference>
<proteinExistence type="predicted"/>
<keyword evidence="2" id="KW-0808">Transferase</keyword>
<evidence type="ECO:0000256" key="2">
    <source>
        <dbReference type="ARBA" id="ARBA00022679"/>
    </source>
</evidence>
<gene>
    <name evidence="6" type="ORF">PV06_03140</name>
</gene>
<dbReference type="SUPFAM" id="SSF81822">
    <property type="entry name" value="RuBisCo LSMT C-terminal, substrate-binding domain"/>
    <property type="match status" value="1"/>
</dbReference>
<keyword evidence="7" id="KW-1185">Reference proteome</keyword>
<dbReference type="PANTHER" id="PTHR13271">
    <property type="entry name" value="UNCHARACTERIZED PUTATIVE METHYLTRANSFERASE"/>
    <property type="match status" value="1"/>
</dbReference>
<dbReference type="HOGENOM" id="CLU_017135_0_0_1"/>
<evidence type="ECO:0000256" key="4">
    <source>
        <dbReference type="SAM" id="MobiDB-lite"/>
    </source>
</evidence>
<dbReference type="SUPFAM" id="SSF82199">
    <property type="entry name" value="SET domain"/>
    <property type="match status" value="1"/>
</dbReference>
<dbReference type="GO" id="GO:0032259">
    <property type="term" value="P:methylation"/>
    <property type="evidence" value="ECO:0007669"/>
    <property type="project" value="UniProtKB-KW"/>
</dbReference>
<evidence type="ECO:0000256" key="3">
    <source>
        <dbReference type="ARBA" id="ARBA00022691"/>
    </source>
</evidence>
<dbReference type="InterPro" id="IPR046341">
    <property type="entry name" value="SET_dom_sf"/>
</dbReference>
<dbReference type="GO" id="GO:0016279">
    <property type="term" value="F:protein-lysine N-methyltransferase activity"/>
    <property type="evidence" value="ECO:0007669"/>
    <property type="project" value="UniProtKB-UniRule"/>
</dbReference>
<evidence type="ECO:0000313" key="6">
    <source>
        <dbReference type="EMBL" id="KIW44687.1"/>
    </source>
</evidence>
<dbReference type="Pfam" id="PF09273">
    <property type="entry name" value="Rubis-subs-bind"/>
    <property type="match status" value="1"/>
</dbReference>
<feature type="compositionally biased region" description="Acidic residues" evidence="4">
    <location>
        <begin position="229"/>
        <end position="251"/>
    </location>
</feature>
<keyword evidence="1" id="KW-0489">Methyltransferase</keyword>
<dbReference type="PROSITE" id="PS50280">
    <property type="entry name" value="SET"/>
    <property type="match status" value="1"/>
</dbReference>
<sequence length="550" mass="61821">MDSSSDFDTQSTAFLDWFKAQPGTQFHPSLRIVDLRDRSAGRGIIATQDIAPDTELFTIPRSIIISEETSTLAKKLPGIFSKEETTRTTTTSGDIDIDLDDDDDFEESVPDSWLNLILILLYESLHHKTSKWFPYLSILPQRSESFNTLMFWDDRDLLGLSGSAIPSKIGKESATRMFTERILPVVKRHSDLFYSDPDSGTTELSDTALLERCHIIGSLIMSYAFDLQPDQDSDSGSEEDTEMGENDDDGWIEDRGDHNGSSNTSAHTKSTMGMVPMADVLNADAEFNAHLSHGDDSLTMTSLREIKAGQEVLNYYGPLPNGELLRRYGYTTPKHSRYDVVEVPWSLVKTVIVSDYKWSSLPSQKGPTMVKKILTEIERDSDFRFELGLDMNNFDNTKDNEADVDPTANAGFILERDSGDPDDQGLCPVDAKFISFPEELVDVVRHVVTMVLSASDPTQTQSKNKPAKSKSNKNEEVKKIKTTTLEILSLVVRRRLDQYPTTIQDDENLLLLDKTTTGRARMAIDVRLGEKRLLVEALEWTEGKLAKYRE</sequence>
<keyword evidence="3" id="KW-0949">S-adenosyl-L-methionine</keyword>
<dbReference type="GeneID" id="27355214"/>
<dbReference type="Pfam" id="PF00856">
    <property type="entry name" value="SET"/>
    <property type="match status" value="1"/>
</dbReference>
<feature type="domain" description="SET" evidence="5">
    <location>
        <begin position="28"/>
        <end position="317"/>
    </location>
</feature>
<feature type="region of interest" description="Disordered" evidence="4">
    <location>
        <begin position="228"/>
        <end position="269"/>
    </location>
</feature>
<feature type="compositionally biased region" description="Polar residues" evidence="4">
    <location>
        <begin position="259"/>
        <end position="269"/>
    </location>
</feature>
<dbReference type="EMBL" id="KN847334">
    <property type="protein sequence ID" value="KIW44687.1"/>
    <property type="molecule type" value="Genomic_DNA"/>
</dbReference>
<dbReference type="InterPro" id="IPR036464">
    <property type="entry name" value="Rubisco_LSMT_subst-bd_sf"/>
</dbReference>